<organism evidence="2">
    <name type="scientific">viral metagenome</name>
    <dbReference type="NCBI Taxonomy" id="1070528"/>
    <lineage>
        <taxon>unclassified sequences</taxon>
        <taxon>metagenomes</taxon>
        <taxon>organismal metagenomes</taxon>
    </lineage>
</organism>
<name>A0A6M3L471_9ZZZZ</name>
<feature type="coiled-coil region" evidence="1">
    <location>
        <begin position="7"/>
        <end position="48"/>
    </location>
</feature>
<gene>
    <name evidence="2" type="ORF">MM415B02609_0007</name>
</gene>
<evidence type="ECO:0000313" key="2">
    <source>
        <dbReference type="EMBL" id="QJA89099.1"/>
    </source>
</evidence>
<dbReference type="EMBL" id="MT142823">
    <property type="protein sequence ID" value="QJA89099.1"/>
    <property type="molecule type" value="Genomic_DNA"/>
</dbReference>
<protein>
    <submittedName>
        <fullName evidence="2">Uncharacterized protein</fullName>
    </submittedName>
</protein>
<proteinExistence type="predicted"/>
<keyword evidence="1" id="KW-0175">Coiled coil</keyword>
<accession>A0A6M3L471</accession>
<sequence>MNIEERLKEAQNKRQELVNRAIQLGQQLEELTQQRNQLLLECNKLDGKIEAYTLMRDEHDGNG</sequence>
<reference evidence="2" key="1">
    <citation type="submission" date="2020-03" db="EMBL/GenBank/DDBJ databases">
        <title>The deep terrestrial virosphere.</title>
        <authorList>
            <person name="Holmfeldt K."/>
            <person name="Nilsson E."/>
            <person name="Simone D."/>
            <person name="Lopez-Fernandez M."/>
            <person name="Wu X."/>
            <person name="de Brujin I."/>
            <person name="Lundin D."/>
            <person name="Andersson A."/>
            <person name="Bertilsson S."/>
            <person name="Dopson M."/>
        </authorList>
    </citation>
    <scope>NUCLEOTIDE SEQUENCE</scope>
    <source>
        <strain evidence="2">MM415B02609</strain>
    </source>
</reference>
<dbReference type="AlphaFoldDB" id="A0A6M3L471"/>
<evidence type="ECO:0000256" key="1">
    <source>
        <dbReference type="SAM" id="Coils"/>
    </source>
</evidence>